<protein>
    <submittedName>
        <fullName evidence="1">Uncharacterized protein</fullName>
    </submittedName>
</protein>
<organism evidence="1 2">
    <name type="scientific">Melipona quadrifasciata</name>
    <dbReference type="NCBI Taxonomy" id="166423"/>
    <lineage>
        <taxon>Eukaryota</taxon>
        <taxon>Metazoa</taxon>
        <taxon>Ecdysozoa</taxon>
        <taxon>Arthropoda</taxon>
        <taxon>Hexapoda</taxon>
        <taxon>Insecta</taxon>
        <taxon>Pterygota</taxon>
        <taxon>Neoptera</taxon>
        <taxon>Endopterygota</taxon>
        <taxon>Hymenoptera</taxon>
        <taxon>Apocrita</taxon>
        <taxon>Aculeata</taxon>
        <taxon>Apoidea</taxon>
        <taxon>Anthophila</taxon>
        <taxon>Apidae</taxon>
        <taxon>Melipona</taxon>
    </lineage>
</organism>
<accession>A0A0M8ZW68</accession>
<gene>
    <name evidence="1" type="ORF">WN51_01459</name>
</gene>
<sequence length="53" mass="5806">MQTRGALVCLRNIQGEHTKMGVARSKFSREGDVEHENVGLALDIDSPRAIARA</sequence>
<proteinExistence type="predicted"/>
<reference evidence="1 2" key="1">
    <citation type="submission" date="2015-07" db="EMBL/GenBank/DDBJ databases">
        <title>The genome of Melipona quadrifasciata.</title>
        <authorList>
            <person name="Pan H."/>
            <person name="Kapheim K."/>
        </authorList>
    </citation>
    <scope>NUCLEOTIDE SEQUENCE [LARGE SCALE GENOMIC DNA]</scope>
    <source>
        <strain evidence="1">0111107301</strain>
        <tissue evidence="1">Whole body</tissue>
    </source>
</reference>
<evidence type="ECO:0000313" key="2">
    <source>
        <dbReference type="Proteomes" id="UP000053105"/>
    </source>
</evidence>
<dbReference type="EMBL" id="KQ435821">
    <property type="protein sequence ID" value="KOX72360.1"/>
    <property type="molecule type" value="Genomic_DNA"/>
</dbReference>
<keyword evidence="2" id="KW-1185">Reference proteome</keyword>
<dbReference type="AlphaFoldDB" id="A0A0M8ZW68"/>
<evidence type="ECO:0000313" key="1">
    <source>
        <dbReference type="EMBL" id="KOX72360.1"/>
    </source>
</evidence>
<dbReference type="Proteomes" id="UP000053105">
    <property type="component" value="Unassembled WGS sequence"/>
</dbReference>
<name>A0A0M8ZW68_9HYME</name>